<name>A0ABM5JLK4_DIAVI</name>
<dbReference type="GeneID" id="126879680"/>
<evidence type="ECO:0000256" key="1">
    <source>
        <dbReference type="ARBA" id="ARBA00004123"/>
    </source>
</evidence>
<dbReference type="PROSITE" id="PS01359">
    <property type="entry name" value="ZF_PHD_1"/>
    <property type="match status" value="1"/>
</dbReference>
<feature type="compositionally biased region" description="Basic and acidic residues" evidence="8">
    <location>
        <begin position="631"/>
        <end position="647"/>
    </location>
</feature>
<dbReference type="GeneID" id="126881602"/>
<feature type="domain" description="HTH CENPB-type" evidence="9">
    <location>
        <begin position="57"/>
        <end position="132"/>
    </location>
</feature>
<dbReference type="Gene3D" id="3.30.420.10">
    <property type="entry name" value="Ribonuclease H-like superfamily/Ribonuclease H"/>
    <property type="match status" value="1"/>
</dbReference>
<keyword evidence="4" id="KW-0862">Zinc</keyword>
<dbReference type="EnsemblMetazoa" id="XM_050645964.1">
    <property type="protein sequence ID" value="XP_050501921.1"/>
    <property type="gene ID" value="LOC126881602"/>
</dbReference>
<keyword evidence="7" id="KW-0175">Coiled coil</keyword>
<dbReference type="InterPro" id="IPR019786">
    <property type="entry name" value="Zinc_finger_PHD-type_CS"/>
</dbReference>
<dbReference type="EnsemblMetazoa" id="XM_050652220.1">
    <property type="protein sequence ID" value="XP_050508177.1"/>
    <property type="gene ID" value="LOC126885610"/>
</dbReference>
<dbReference type="RefSeq" id="XP_050498821.1">
    <property type="nucleotide sequence ID" value="XM_050642864.1"/>
</dbReference>
<dbReference type="CDD" id="cd15489">
    <property type="entry name" value="PHD_SF"/>
    <property type="match status" value="1"/>
</dbReference>
<dbReference type="RefSeq" id="XP_050516078.1">
    <property type="nucleotide sequence ID" value="XM_050660121.1"/>
</dbReference>
<feature type="region of interest" description="Disordered" evidence="8">
    <location>
        <begin position="628"/>
        <end position="647"/>
    </location>
</feature>
<feature type="region of interest" description="Disordered" evidence="8">
    <location>
        <begin position="529"/>
        <end position="557"/>
    </location>
</feature>
<dbReference type="InterPro" id="IPR006600">
    <property type="entry name" value="HTH_CenpB_DNA-bd_dom"/>
</dbReference>
<keyword evidence="2" id="KW-0479">Metal-binding</keyword>
<evidence type="ECO:0000256" key="4">
    <source>
        <dbReference type="ARBA" id="ARBA00022833"/>
    </source>
</evidence>
<dbReference type="PROSITE" id="PS51253">
    <property type="entry name" value="HTH_CENPB"/>
    <property type="match status" value="1"/>
</dbReference>
<keyword evidence="11" id="KW-1185">Reference proteome</keyword>
<evidence type="ECO:0000259" key="9">
    <source>
        <dbReference type="PROSITE" id="PS51253"/>
    </source>
</evidence>
<dbReference type="EnsemblMetazoa" id="XM_050652619.1">
    <property type="protein sequence ID" value="XP_050508576.1"/>
    <property type="gene ID" value="LOC126885851"/>
</dbReference>
<dbReference type="RefSeq" id="XP_050501921.1">
    <property type="nucleotide sequence ID" value="XM_050645964.1"/>
</dbReference>
<dbReference type="GeneID" id="126887781"/>
<dbReference type="InterPro" id="IPR011011">
    <property type="entry name" value="Znf_FYVE_PHD"/>
</dbReference>
<dbReference type="EnsemblMetazoa" id="XM_050649909.1">
    <property type="protein sequence ID" value="XP_050505866.1"/>
    <property type="gene ID" value="LOC114324264"/>
</dbReference>
<dbReference type="GeneID" id="126885851"/>
<dbReference type="EnsemblMetazoa" id="XM_050660121.1">
    <property type="protein sequence ID" value="XP_050516078.1"/>
    <property type="gene ID" value="LOC126890946"/>
</dbReference>
<feature type="coiled-coil region" evidence="7">
    <location>
        <begin position="587"/>
        <end position="621"/>
    </location>
</feature>
<evidence type="ECO:0000256" key="5">
    <source>
        <dbReference type="ARBA" id="ARBA00023125"/>
    </source>
</evidence>
<dbReference type="Gene3D" id="1.10.10.60">
    <property type="entry name" value="Homeodomain-like"/>
    <property type="match status" value="1"/>
</dbReference>
<evidence type="ECO:0000256" key="2">
    <source>
        <dbReference type="ARBA" id="ARBA00022723"/>
    </source>
</evidence>
<accession>A0ABM5JLK4</accession>
<evidence type="ECO:0000313" key="10">
    <source>
        <dbReference type="EnsemblMetazoa" id="XP_050498821.1"/>
    </source>
</evidence>
<dbReference type="Pfam" id="PF03184">
    <property type="entry name" value="DDE_1"/>
    <property type="match status" value="1"/>
</dbReference>
<evidence type="ECO:0000256" key="3">
    <source>
        <dbReference type="ARBA" id="ARBA00022771"/>
    </source>
</evidence>
<dbReference type="PANTHER" id="PTHR19303">
    <property type="entry name" value="TRANSPOSON"/>
    <property type="match status" value="1"/>
</dbReference>
<sequence length="794" mass="91619">MPKIIDGEKYQKKYTEEELQTALDEINNGFSLREVSRRYKIPRATLQFRKSKKFTKPNLGPNPVLLPEEEKILVNWIFENHRKGFPRRKEDVQESVKQFLDSNPRDNPFINNRPGETWYKAFLRRNPEISLRTTEAVTAASANVSESDIRKWFFEVESFFIEKGLTEVLQYPDRILNADETCFNLCPKNSKVLAPRGASNVYEVEHASSKSNITVMFTFTASGGITPPMVVYPYKRLPANIAKSVPGEWGIGLSDTGWMKAELMCDYIENILYPHLKKVNTSFPVILFLDGHRTHMTYNLSILCKKLNIVLICLYPNSTRLLQPADVSAFKPIKSGWKKAVIQWRRDHHSETLSKEHFANVLKIAVEQTGKSETIKSGFKACGLYPWNPNALDYSKCLGGQKILTVESETKSENLSNTFLSYKDFSRIVGNRIIQEFNNDYKDVTENEQPLLFKLWKSFKHIPQAIEVIPVEQQTLNMPTDSTVHTEEPEPSDFNINEIPVLIVSHDQILDGLLDENIQIINVQDMPPEHTGTEQIELSRPNNNENTNEQRPPNLNETLQFAKTPKRKGNRNTEKITYAITSTQWIKRKAEEEESKKKIAAEKEERKRQRLEKKAVTVSKISKKVKSLKTAKKEKTQSKKTEKSINREIKDDDKPKMLNKLTEQPILPEKDSFNTCEDNWLLDKFLSDIPSSSSFQDNKKCDLKNIAIEKVKKSLFTDEVMETYKNNSLFKNPKLTEGLCFSCTYNFKEQNLGIKCNFCRRAYHISCINRLNMHKSNSQTFSCNICLKNQHKIN</sequence>
<keyword evidence="3" id="KW-0863">Zinc-finger</keyword>
<dbReference type="EnsemblMetazoa" id="XM_050663237.1">
    <property type="protein sequence ID" value="XP_050519194.1"/>
    <property type="gene ID" value="LOC126893251"/>
</dbReference>
<dbReference type="EnsemblMetazoa" id="XM_050659691.1">
    <property type="protein sequence ID" value="XP_050515648.1"/>
    <property type="gene ID" value="LOC126890591"/>
</dbReference>
<dbReference type="GeneID" id="126893390"/>
<dbReference type="RefSeq" id="XP_050512597.1">
    <property type="nucleotide sequence ID" value="XM_050656640.1"/>
</dbReference>
<dbReference type="EnsemblMetazoa" id="XM_050642864.1">
    <property type="protein sequence ID" value="XP_050498821.1"/>
    <property type="gene ID" value="LOC126879680"/>
</dbReference>
<dbReference type="RefSeq" id="XP_050515648.1">
    <property type="nucleotide sequence ID" value="XM_050659691.1"/>
</dbReference>
<dbReference type="GeneID" id="114324264"/>
<dbReference type="RefSeq" id="XP_050511544.1">
    <property type="nucleotide sequence ID" value="XM_050655587.1"/>
</dbReference>
<dbReference type="GeneID" id="114331282"/>
<dbReference type="InterPro" id="IPR050863">
    <property type="entry name" value="CenT-Element_Derived"/>
</dbReference>
<dbReference type="GeneID" id="126888831"/>
<evidence type="ECO:0000256" key="8">
    <source>
        <dbReference type="SAM" id="MobiDB-lite"/>
    </source>
</evidence>
<dbReference type="RefSeq" id="XP_050508576.1">
    <property type="nucleotide sequence ID" value="XM_050652619.1"/>
</dbReference>
<dbReference type="RefSeq" id="XP_050513209.1">
    <property type="nucleotide sequence ID" value="XM_050657252.1"/>
</dbReference>
<evidence type="ECO:0000256" key="7">
    <source>
        <dbReference type="SAM" id="Coils"/>
    </source>
</evidence>
<dbReference type="GeneID" id="126893251"/>
<dbReference type="Proteomes" id="UP001652700">
    <property type="component" value="Unplaced"/>
</dbReference>
<dbReference type="RefSeq" id="XP_050519485.1">
    <property type="nucleotide sequence ID" value="XM_050663528.1"/>
</dbReference>
<keyword evidence="5" id="KW-0238">DNA-binding</keyword>
<dbReference type="GeneID" id="126893197"/>
<dbReference type="EnsemblMetazoa" id="XM_050663157.1">
    <property type="protein sequence ID" value="XP_050519114.1"/>
    <property type="gene ID" value="LOC126893197"/>
</dbReference>
<dbReference type="EnsemblMetazoa" id="XM_050657252.1">
    <property type="protein sequence ID" value="XP_050513209.1"/>
    <property type="gene ID" value="LOC126888831"/>
</dbReference>
<dbReference type="SUPFAM" id="SSF46689">
    <property type="entry name" value="Homeodomain-like"/>
    <property type="match status" value="1"/>
</dbReference>
<dbReference type="GeneID" id="126890591"/>
<dbReference type="GeneID" id="126887809"/>
<dbReference type="PANTHER" id="PTHR19303:SF74">
    <property type="entry name" value="POGO TRANSPOSABLE ELEMENT WITH KRAB DOMAIN"/>
    <property type="match status" value="1"/>
</dbReference>
<evidence type="ECO:0000256" key="6">
    <source>
        <dbReference type="ARBA" id="ARBA00023242"/>
    </source>
</evidence>
<dbReference type="EnsemblMetazoa" id="XM_050656640.1">
    <property type="protein sequence ID" value="XP_050512597.1"/>
    <property type="gene ID" value="LOC114331282"/>
</dbReference>
<dbReference type="GeneID" id="126885610"/>
<dbReference type="InterPro" id="IPR004875">
    <property type="entry name" value="DDE_SF_endonuclease_dom"/>
</dbReference>
<dbReference type="GeneID" id="126890946"/>
<comment type="subcellular location">
    <subcellularLocation>
        <location evidence="1">Nucleus</location>
    </subcellularLocation>
</comment>
<feature type="compositionally biased region" description="Polar residues" evidence="8">
    <location>
        <begin position="533"/>
        <end position="557"/>
    </location>
</feature>
<dbReference type="RefSeq" id="XP_050505866.1">
    <property type="nucleotide sequence ID" value="XM_050649909.1"/>
</dbReference>
<dbReference type="RefSeq" id="XP_050508177.1">
    <property type="nucleotide sequence ID" value="XM_050652220.1"/>
</dbReference>
<dbReference type="EnsemblMetazoa" id="XM_050663528.1">
    <property type="protein sequence ID" value="XP_050519485.1"/>
    <property type="gene ID" value="LOC126893390"/>
</dbReference>
<dbReference type="Pfam" id="PF03221">
    <property type="entry name" value="HTH_Tnp_Tc5"/>
    <property type="match status" value="1"/>
</dbReference>
<dbReference type="EnsemblMetazoa" id="XM_050655652.1">
    <property type="protein sequence ID" value="XP_050511609.1"/>
    <property type="gene ID" value="LOC126887809"/>
</dbReference>
<organism evidence="10 11">
    <name type="scientific">Diabrotica virgifera virgifera</name>
    <name type="common">western corn rootworm</name>
    <dbReference type="NCBI Taxonomy" id="50390"/>
    <lineage>
        <taxon>Eukaryota</taxon>
        <taxon>Metazoa</taxon>
        <taxon>Ecdysozoa</taxon>
        <taxon>Arthropoda</taxon>
        <taxon>Hexapoda</taxon>
        <taxon>Insecta</taxon>
        <taxon>Pterygota</taxon>
        <taxon>Neoptera</taxon>
        <taxon>Endopterygota</taxon>
        <taxon>Coleoptera</taxon>
        <taxon>Polyphaga</taxon>
        <taxon>Cucujiformia</taxon>
        <taxon>Chrysomeloidea</taxon>
        <taxon>Chrysomelidae</taxon>
        <taxon>Galerucinae</taxon>
        <taxon>Diabroticina</taxon>
        <taxon>Diabroticites</taxon>
        <taxon>Diabrotica</taxon>
    </lineage>
</organism>
<dbReference type="SMART" id="SM00674">
    <property type="entry name" value="CENPB"/>
    <property type="match status" value="1"/>
</dbReference>
<dbReference type="Pfam" id="PF05225">
    <property type="entry name" value="HTH_psq"/>
    <property type="match status" value="1"/>
</dbReference>
<protein>
    <recommendedName>
        <fullName evidence="9">HTH CENPB-type domain-containing protein</fullName>
    </recommendedName>
</protein>
<dbReference type="RefSeq" id="XP_050519194.1">
    <property type="nucleotide sequence ID" value="XM_050663237.1"/>
</dbReference>
<reference evidence="10" key="1">
    <citation type="submission" date="2025-05" db="UniProtKB">
        <authorList>
            <consortium name="EnsemblMetazoa"/>
        </authorList>
    </citation>
    <scope>IDENTIFICATION</scope>
</reference>
<dbReference type="SUPFAM" id="SSF57903">
    <property type="entry name" value="FYVE/PHD zinc finger"/>
    <property type="match status" value="1"/>
</dbReference>
<evidence type="ECO:0000313" key="11">
    <source>
        <dbReference type="Proteomes" id="UP001652700"/>
    </source>
</evidence>
<dbReference type="EnsemblMetazoa" id="XM_050655587.1">
    <property type="protein sequence ID" value="XP_050511544.1"/>
    <property type="gene ID" value="LOC126887781"/>
</dbReference>
<keyword evidence="6" id="KW-0539">Nucleus</keyword>
<dbReference type="RefSeq" id="XP_050511609.1">
    <property type="nucleotide sequence ID" value="XM_050655652.1"/>
</dbReference>
<dbReference type="RefSeq" id="XP_050519114.1">
    <property type="nucleotide sequence ID" value="XM_050663157.1"/>
</dbReference>
<proteinExistence type="predicted"/>
<dbReference type="InterPro" id="IPR009057">
    <property type="entry name" value="Homeodomain-like_sf"/>
</dbReference>
<dbReference type="InterPro" id="IPR007889">
    <property type="entry name" value="HTH_Psq"/>
</dbReference>
<dbReference type="InterPro" id="IPR036397">
    <property type="entry name" value="RNaseH_sf"/>
</dbReference>